<dbReference type="EMBL" id="LAZR01000017">
    <property type="protein sequence ID" value="KKO06048.1"/>
    <property type="molecule type" value="Genomic_DNA"/>
</dbReference>
<dbReference type="InterPro" id="IPR037523">
    <property type="entry name" value="VOC_core"/>
</dbReference>
<dbReference type="InterPro" id="IPR029068">
    <property type="entry name" value="Glyas_Bleomycin-R_OHBP_Dase"/>
</dbReference>
<dbReference type="Gene3D" id="3.10.180.10">
    <property type="entry name" value="2,3-Dihydroxybiphenyl 1,2-Dioxygenase, domain 1"/>
    <property type="match status" value="1"/>
</dbReference>
<dbReference type="PROSITE" id="PS51819">
    <property type="entry name" value="VOC"/>
    <property type="match status" value="1"/>
</dbReference>
<dbReference type="SUPFAM" id="SSF54593">
    <property type="entry name" value="Glyoxalase/Bleomycin resistance protein/Dihydroxybiphenyl dioxygenase"/>
    <property type="match status" value="1"/>
</dbReference>
<sequence>MRIEHIAIWVTDLEMMRTFYERYFNAVSGEKYYNPTKEFSSYFVSFTDGARLEIMHKPSIGKSSNIDTIHTGFIHFAMSVGSKEKVNSLTDELRADGYTIAGEPRTTGDGYYESVVLDPEGSQIEITI</sequence>
<feature type="domain" description="VOC" evidence="1">
    <location>
        <begin position="2"/>
        <end position="128"/>
    </location>
</feature>
<evidence type="ECO:0000313" key="2">
    <source>
        <dbReference type="EMBL" id="KKO06048.1"/>
    </source>
</evidence>
<dbReference type="InterPro" id="IPR004360">
    <property type="entry name" value="Glyas_Fos-R_dOase_dom"/>
</dbReference>
<evidence type="ECO:0000259" key="1">
    <source>
        <dbReference type="PROSITE" id="PS51819"/>
    </source>
</evidence>
<reference evidence="2" key="1">
    <citation type="journal article" date="2015" name="Nature">
        <title>Complex archaea that bridge the gap between prokaryotes and eukaryotes.</title>
        <authorList>
            <person name="Spang A."/>
            <person name="Saw J.H."/>
            <person name="Jorgensen S.L."/>
            <person name="Zaremba-Niedzwiedzka K."/>
            <person name="Martijn J."/>
            <person name="Lind A.E."/>
            <person name="van Eijk R."/>
            <person name="Schleper C."/>
            <person name="Guy L."/>
            <person name="Ettema T.J."/>
        </authorList>
    </citation>
    <scope>NUCLEOTIDE SEQUENCE</scope>
</reference>
<dbReference type="AlphaFoldDB" id="A0A0F9W1G5"/>
<protein>
    <recommendedName>
        <fullName evidence="1">VOC domain-containing protein</fullName>
    </recommendedName>
</protein>
<organism evidence="2">
    <name type="scientific">marine sediment metagenome</name>
    <dbReference type="NCBI Taxonomy" id="412755"/>
    <lineage>
        <taxon>unclassified sequences</taxon>
        <taxon>metagenomes</taxon>
        <taxon>ecological metagenomes</taxon>
    </lineage>
</organism>
<dbReference type="PANTHER" id="PTHR36113">
    <property type="entry name" value="LYASE, PUTATIVE-RELATED-RELATED"/>
    <property type="match status" value="1"/>
</dbReference>
<proteinExistence type="predicted"/>
<comment type="caution">
    <text evidence="2">The sequence shown here is derived from an EMBL/GenBank/DDBJ whole genome shotgun (WGS) entry which is preliminary data.</text>
</comment>
<name>A0A0F9W1G5_9ZZZZ</name>
<gene>
    <name evidence="2" type="ORF">LCGC14_0070610</name>
</gene>
<dbReference type="Pfam" id="PF00903">
    <property type="entry name" value="Glyoxalase"/>
    <property type="match status" value="1"/>
</dbReference>
<dbReference type="InterPro" id="IPR051332">
    <property type="entry name" value="Fosfomycin_Res_Enzymes"/>
</dbReference>
<dbReference type="PANTHER" id="PTHR36113:SF1">
    <property type="entry name" value="GLYOXALASE_BLEOMYCIN RESISTANCE PROTEIN_DIOXYGENASE"/>
    <property type="match status" value="1"/>
</dbReference>
<accession>A0A0F9W1G5</accession>